<name>A0ABP9W6Z0_9DEIO</name>
<sequence>MEEQQEQADSAALPDAPLTFDTWEEWEAFVSQKPVEKPSKVSRTQMSAMTFDQRKLYNQSRVDYHNSFGPILTPDMRRVHEILLPLIRANLLAQPGARRGAVIDGEGTVGKTTILANLGKQYELEMRERYTTGRTRQNDVYKPVAYVTLRGATTIKGLSTKLAKFYNTPYPKGADADEITDLVVNNAKRCATTLLFIDDIHYLKPGNKTSQDVNNHIKDFANSIAATIVVAGIDVKNNKFFTEGLGETPENSRKSQTRRRFTLLEVGSFKYDEEVAYRITQGSDGETPRVVTNKDVWMDLLKLLESNLVLGRRSENTLLELDQYLWSRTGGFISALCHLVRRGANMAIENGSERITKSILETILLDQGAEEDYIVRSRTSSGLK</sequence>
<protein>
    <recommendedName>
        <fullName evidence="3">AAA+ ATPase domain-containing protein</fullName>
    </recommendedName>
</protein>
<dbReference type="InterPro" id="IPR027417">
    <property type="entry name" value="P-loop_NTPase"/>
</dbReference>
<dbReference type="EMBL" id="BAABRP010000005">
    <property type="protein sequence ID" value="GAA5513107.1"/>
    <property type="molecule type" value="Genomic_DNA"/>
</dbReference>
<gene>
    <name evidence="1" type="ORF">Dcar01_01833</name>
</gene>
<accession>A0ABP9W6Z0</accession>
<keyword evidence="2" id="KW-1185">Reference proteome</keyword>
<reference evidence="1 2" key="1">
    <citation type="submission" date="2024-02" db="EMBL/GenBank/DDBJ databases">
        <title>Deinococcus carri NBRC 110142.</title>
        <authorList>
            <person name="Ichikawa N."/>
            <person name="Katano-Makiyama Y."/>
            <person name="Hidaka K."/>
        </authorList>
    </citation>
    <scope>NUCLEOTIDE SEQUENCE [LARGE SCALE GENOMIC DNA]</scope>
    <source>
        <strain evidence="1 2">NBRC 110142</strain>
    </source>
</reference>
<dbReference type="InterPro" id="IPR008868">
    <property type="entry name" value="TniB"/>
</dbReference>
<evidence type="ECO:0000313" key="1">
    <source>
        <dbReference type="EMBL" id="GAA5513107.1"/>
    </source>
</evidence>
<comment type="caution">
    <text evidence="1">The sequence shown here is derived from an EMBL/GenBank/DDBJ whole genome shotgun (WGS) entry which is preliminary data.</text>
</comment>
<dbReference type="Proteomes" id="UP001401887">
    <property type="component" value="Unassembled WGS sequence"/>
</dbReference>
<dbReference type="Gene3D" id="3.40.50.300">
    <property type="entry name" value="P-loop containing nucleotide triphosphate hydrolases"/>
    <property type="match status" value="1"/>
</dbReference>
<dbReference type="RefSeq" id="WP_345464206.1">
    <property type="nucleotide sequence ID" value="NZ_BAABRP010000005.1"/>
</dbReference>
<evidence type="ECO:0008006" key="3">
    <source>
        <dbReference type="Google" id="ProtNLM"/>
    </source>
</evidence>
<evidence type="ECO:0000313" key="2">
    <source>
        <dbReference type="Proteomes" id="UP001401887"/>
    </source>
</evidence>
<organism evidence="1 2">
    <name type="scientific">Deinococcus carri</name>
    <dbReference type="NCBI Taxonomy" id="1211323"/>
    <lineage>
        <taxon>Bacteria</taxon>
        <taxon>Thermotogati</taxon>
        <taxon>Deinococcota</taxon>
        <taxon>Deinococci</taxon>
        <taxon>Deinococcales</taxon>
        <taxon>Deinococcaceae</taxon>
        <taxon>Deinococcus</taxon>
    </lineage>
</organism>
<dbReference type="Pfam" id="PF05621">
    <property type="entry name" value="TniB"/>
    <property type="match status" value="1"/>
</dbReference>
<proteinExistence type="predicted"/>
<dbReference type="SUPFAM" id="SSF52540">
    <property type="entry name" value="P-loop containing nucleoside triphosphate hydrolases"/>
    <property type="match status" value="1"/>
</dbReference>